<dbReference type="AlphaFoldDB" id="A0A081RGP1"/>
<dbReference type="EC" id="2.7.7.13" evidence="2"/>
<dbReference type="GO" id="GO:0005525">
    <property type="term" value="F:GTP binding"/>
    <property type="evidence" value="ECO:0007669"/>
    <property type="project" value="UniProtKB-KW"/>
</dbReference>
<name>A0A081RGP1_SPHCR</name>
<dbReference type="Pfam" id="PF01050">
    <property type="entry name" value="MannoseP_isomer"/>
    <property type="match status" value="1"/>
</dbReference>
<dbReference type="SUPFAM" id="SSF53448">
    <property type="entry name" value="Nucleotide-diphospho-sugar transferases"/>
    <property type="match status" value="1"/>
</dbReference>
<comment type="similarity">
    <text evidence="1 8">Belongs to the mannose-6-phosphate isomerase type 2 family.</text>
</comment>
<dbReference type="GO" id="GO:0004475">
    <property type="term" value="F:mannose-1-phosphate guanylyltransferase (GTP) activity"/>
    <property type="evidence" value="ECO:0007669"/>
    <property type="project" value="UniProtKB-EC"/>
</dbReference>
<dbReference type="InterPro" id="IPR005835">
    <property type="entry name" value="NTP_transferase_dom"/>
</dbReference>
<evidence type="ECO:0000256" key="3">
    <source>
        <dbReference type="ARBA" id="ARBA00022679"/>
    </source>
</evidence>
<dbReference type="eggNOG" id="COG0662">
    <property type="taxonomic scope" value="Bacteria"/>
</dbReference>
<evidence type="ECO:0000259" key="10">
    <source>
        <dbReference type="Pfam" id="PF01050"/>
    </source>
</evidence>
<dbReference type="InterPro" id="IPR029044">
    <property type="entry name" value="Nucleotide-diphossugar_trans"/>
</dbReference>
<evidence type="ECO:0000313" key="11">
    <source>
        <dbReference type="EMBL" id="KEQ54364.1"/>
    </source>
</evidence>
<dbReference type="SUPFAM" id="SSF51182">
    <property type="entry name" value="RmlC-like cupins"/>
    <property type="match status" value="1"/>
</dbReference>
<dbReference type="GO" id="GO:0000271">
    <property type="term" value="P:polysaccharide biosynthetic process"/>
    <property type="evidence" value="ECO:0007669"/>
    <property type="project" value="InterPro"/>
</dbReference>
<dbReference type="PANTHER" id="PTHR46390">
    <property type="entry name" value="MANNOSE-1-PHOSPHATE GUANYLYLTRANSFERASE"/>
    <property type="match status" value="1"/>
</dbReference>
<evidence type="ECO:0000256" key="5">
    <source>
        <dbReference type="ARBA" id="ARBA00022741"/>
    </source>
</evidence>
<organism evidence="11 12">
    <name type="scientific">Sphingobium chlorophenolicum</name>
    <dbReference type="NCBI Taxonomy" id="46429"/>
    <lineage>
        <taxon>Bacteria</taxon>
        <taxon>Pseudomonadati</taxon>
        <taxon>Pseudomonadota</taxon>
        <taxon>Alphaproteobacteria</taxon>
        <taxon>Sphingomonadales</taxon>
        <taxon>Sphingomonadaceae</taxon>
        <taxon>Sphingobium</taxon>
    </lineage>
</organism>
<dbReference type="InterPro" id="IPR001538">
    <property type="entry name" value="Man6P_isomerase-2_C"/>
</dbReference>
<keyword evidence="3 11" id="KW-0808">Transferase</keyword>
<feature type="domain" description="Mannose-6-phosphate isomerase type II C-terminal" evidence="10">
    <location>
        <begin position="368"/>
        <end position="481"/>
    </location>
</feature>
<accession>A0A081RGP1</accession>
<dbReference type="CDD" id="cd02509">
    <property type="entry name" value="GDP-M1P_Guanylyltransferase"/>
    <property type="match status" value="1"/>
</dbReference>
<keyword evidence="6" id="KW-0342">GTP-binding</keyword>
<feature type="domain" description="Nucleotidyl transferase" evidence="9">
    <location>
        <begin position="14"/>
        <end position="298"/>
    </location>
</feature>
<reference evidence="11 12" key="1">
    <citation type="submission" date="2014-02" db="EMBL/GenBank/DDBJ databases">
        <title>Whole genome sequence of Sphingobium chlorophenolicum NBRC 16172.</title>
        <authorList>
            <person name="Gan H.M."/>
            <person name="Gan H.Y."/>
            <person name="Chew T.H."/>
            <person name="Savka M.A."/>
        </authorList>
    </citation>
    <scope>NUCLEOTIDE SEQUENCE [LARGE SCALE GENOMIC DNA]</scope>
    <source>
        <strain evidence="11 12">NBRC 16172</strain>
    </source>
</reference>
<dbReference type="RefSeq" id="WP_037449236.1">
    <property type="nucleotide sequence ID" value="NZ_JFHR01000011.1"/>
</dbReference>
<dbReference type="PATRIC" id="fig|46429.4.peg.1395"/>
<evidence type="ECO:0000313" key="12">
    <source>
        <dbReference type="Proteomes" id="UP000028411"/>
    </source>
</evidence>
<evidence type="ECO:0000259" key="9">
    <source>
        <dbReference type="Pfam" id="PF00483"/>
    </source>
</evidence>
<dbReference type="InterPro" id="IPR014710">
    <property type="entry name" value="RmlC-like_jellyroll"/>
</dbReference>
<proteinExistence type="inferred from homology"/>
<sequence>MSHNNGSSIVEITPVILAGGSGTRLWPLSRKSYPKQFVPLVDEATLFQSAVRRLSGSAGAFTFGKPLVLTNSLFRFIVADQLANEGIDPHAILIEPEARNTAPAVLAAALYLSRKQPDGVILVAPSDHVVPDTAAFYKAVASGLAAANAGDLVTFGIRPTRAETGYGYLQVASAPDGSGRPIKLTSFVEKPDAERAFRMLEAGNHLWNAGIFLFAVKDLILAFQKYAPDILSAVDQSIARAEGDLGFCRLAPEPWQEVESVAIDYAIMERADNLSVVPYDSEWSDLGGWDAVWSHSDMDEHGVVSSARATAIDCRNTLLRSESEGLEIVGLGLDNIVAVAMHDAVLIADKSRSQDVKLAVEALQRKGASQAEAFSKDFRPWGWYESLVVGSRFQVKRITVLPAASLSLQSHFHRSEHWIVVEGTAKVTLDGHETLLGENESIYIPLGARHRIENPGRIPMVFIEVQTGSYVGEDDIVRYEDIYARI</sequence>
<dbReference type="OrthoDB" id="9806359at2"/>
<dbReference type="eggNOG" id="COG0836">
    <property type="taxonomic scope" value="Bacteria"/>
</dbReference>
<dbReference type="InterPro" id="IPR006375">
    <property type="entry name" value="Man1P_GuaTrfase/Man6P_Isoase"/>
</dbReference>
<dbReference type="Gene3D" id="2.60.120.10">
    <property type="entry name" value="Jelly Rolls"/>
    <property type="match status" value="1"/>
</dbReference>
<dbReference type="InterPro" id="IPR011051">
    <property type="entry name" value="RmlC_Cupin_sf"/>
</dbReference>
<evidence type="ECO:0000256" key="4">
    <source>
        <dbReference type="ARBA" id="ARBA00022695"/>
    </source>
</evidence>
<dbReference type="GO" id="GO:0009298">
    <property type="term" value="P:GDP-mannose biosynthetic process"/>
    <property type="evidence" value="ECO:0007669"/>
    <property type="project" value="TreeGrafter"/>
</dbReference>
<dbReference type="InterPro" id="IPR051161">
    <property type="entry name" value="Mannose-6P_isomerase_type2"/>
</dbReference>
<comment type="caution">
    <text evidence="11">The sequence shown here is derived from an EMBL/GenBank/DDBJ whole genome shotgun (WGS) entry which is preliminary data.</text>
</comment>
<dbReference type="EMBL" id="JFHR01000011">
    <property type="protein sequence ID" value="KEQ54364.1"/>
    <property type="molecule type" value="Genomic_DNA"/>
</dbReference>
<evidence type="ECO:0000256" key="6">
    <source>
        <dbReference type="ARBA" id="ARBA00023134"/>
    </source>
</evidence>
<protein>
    <recommendedName>
        <fullName evidence="2">mannose-1-phosphate guanylyltransferase</fullName>
        <ecNumber evidence="2">2.7.7.13</ecNumber>
    </recommendedName>
</protein>
<keyword evidence="4 11" id="KW-0548">Nucleotidyltransferase</keyword>
<dbReference type="PANTHER" id="PTHR46390:SF1">
    <property type="entry name" value="MANNOSE-1-PHOSPHATE GUANYLYLTRANSFERASE"/>
    <property type="match status" value="1"/>
</dbReference>
<dbReference type="InterPro" id="IPR049577">
    <property type="entry name" value="GMPP_N"/>
</dbReference>
<keyword evidence="5" id="KW-0547">Nucleotide-binding</keyword>
<dbReference type="NCBIfam" id="TIGR01479">
    <property type="entry name" value="GMP_PMI"/>
    <property type="match status" value="1"/>
</dbReference>
<comment type="catalytic activity">
    <reaction evidence="7">
        <text>alpha-D-mannose 1-phosphate + GTP + H(+) = GDP-alpha-D-mannose + diphosphate</text>
        <dbReference type="Rhea" id="RHEA:15229"/>
        <dbReference type="ChEBI" id="CHEBI:15378"/>
        <dbReference type="ChEBI" id="CHEBI:33019"/>
        <dbReference type="ChEBI" id="CHEBI:37565"/>
        <dbReference type="ChEBI" id="CHEBI:57527"/>
        <dbReference type="ChEBI" id="CHEBI:58409"/>
        <dbReference type="EC" id="2.7.7.13"/>
    </reaction>
</comment>
<evidence type="ECO:0000256" key="1">
    <source>
        <dbReference type="ARBA" id="ARBA00006115"/>
    </source>
</evidence>
<gene>
    <name evidence="11" type="ORF">BV95_01429</name>
</gene>
<evidence type="ECO:0000256" key="8">
    <source>
        <dbReference type="RuleBase" id="RU004190"/>
    </source>
</evidence>
<dbReference type="Pfam" id="PF00483">
    <property type="entry name" value="NTP_transferase"/>
    <property type="match status" value="1"/>
</dbReference>
<evidence type="ECO:0000256" key="2">
    <source>
        <dbReference type="ARBA" id="ARBA00012387"/>
    </source>
</evidence>
<dbReference type="CDD" id="cd02213">
    <property type="entry name" value="cupin_PMI_typeII_C"/>
    <property type="match status" value="1"/>
</dbReference>
<dbReference type="FunFam" id="2.60.120.10:FF:000032">
    <property type="entry name" value="Mannose-1-phosphate guanylyltransferase/mannose-6-phosphate isomerase"/>
    <property type="match status" value="1"/>
</dbReference>
<dbReference type="Proteomes" id="UP000028411">
    <property type="component" value="Unassembled WGS sequence"/>
</dbReference>
<dbReference type="Gene3D" id="3.90.550.10">
    <property type="entry name" value="Spore Coat Polysaccharide Biosynthesis Protein SpsA, Chain A"/>
    <property type="match status" value="1"/>
</dbReference>
<evidence type="ECO:0000256" key="7">
    <source>
        <dbReference type="ARBA" id="ARBA00047343"/>
    </source>
</evidence>